<evidence type="ECO:0000256" key="11">
    <source>
        <dbReference type="PIRNR" id="PIRNR006268"/>
    </source>
</evidence>
<evidence type="ECO:0000256" key="2">
    <source>
        <dbReference type="ARBA" id="ARBA00011955"/>
    </source>
</evidence>
<keyword evidence="8 11" id="KW-0460">Magnesium</keyword>
<feature type="signal peptide" evidence="12">
    <location>
        <begin position="1"/>
        <end position="25"/>
    </location>
</feature>
<name>A0ABY6J3Q4_9BACT</name>
<gene>
    <name evidence="13" type="ORF">MKQ68_02725</name>
</gene>
<keyword evidence="5 11" id="KW-0808">Transferase</keyword>
<evidence type="ECO:0000313" key="13">
    <source>
        <dbReference type="EMBL" id="UYQ94006.1"/>
    </source>
</evidence>
<dbReference type="PANTHER" id="PTHR30040:SF2">
    <property type="entry name" value="FAD:PROTEIN FMN TRANSFERASE"/>
    <property type="match status" value="1"/>
</dbReference>
<evidence type="ECO:0000256" key="8">
    <source>
        <dbReference type="ARBA" id="ARBA00022842"/>
    </source>
</evidence>
<dbReference type="GO" id="GO:0016740">
    <property type="term" value="F:transferase activity"/>
    <property type="evidence" value="ECO:0007669"/>
    <property type="project" value="UniProtKB-KW"/>
</dbReference>
<comment type="similarity">
    <text evidence="11">Belongs to the ApbE family.</text>
</comment>
<organism evidence="13 14">
    <name type="scientific">Chitinophaga horti</name>
    <dbReference type="NCBI Taxonomy" id="2920382"/>
    <lineage>
        <taxon>Bacteria</taxon>
        <taxon>Pseudomonadati</taxon>
        <taxon>Bacteroidota</taxon>
        <taxon>Chitinophagia</taxon>
        <taxon>Chitinophagales</taxon>
        <taxon>Chitinophagaceae</taxon>
        <taxon>Chitinophaga</taxon>
    </lineage>
</organism>
<comment type="catalytic activity">
    <reaction evidence="10 11">
        <text>L-threonyl-[protein] + FAD = FMN-L-threonyl-[protein] + AMP + H(+)</text>
        <dbReference type="Rhea" id="RHEA:36847"/>
        <dbReference type="Rhea" id="RHEA-COMP:11060"/>
        <dbReference type="Rhea" id="RHEA-COMP:11061"/>
        <dbReference type="ChEBI" id="CHEBI:15378"/>
        <dbReference type="ChEBI" id="CHEBI:30013"/>
        <dbReference type="ChEBI" id="CHEBI:57692"/>
        <dbReference type="ChEBI" id="CHEBI:74257"/>
        <dbReference type="ChEBI" id="CHEBI:456215"/>
        <dbReference type="EC" id="2.7.1.180"/>
    </reaction>
</comment>
<evidence type="ECO:0000256" key="7">
    <source>
        <dbReference type="ARBA" id="ARBA00022827"/>
    </source>
</evidence>
<dbReference type="Pfam" id="PF02424">
    <property type="entry name" value="ApbE"/>
    <property type="match status" value="1"/>
</dbReference>
<proteinExistence type="inferred from homology"/>
<keyword evidence="14" id="KW-1185">Reference proteome</keyword>
<keyword evidence="12" id="KW-0732">Signal</keyword>
<evidence type="ECO:0000256" key="6">
    <source>
        <dbReference type="ARBA" id="ARBA00022723"/>
    </source>
</evidence>
<keyword evidence="4 11" id="KW-0285">Flavoprotein</keyword>
<dbReference type="Proteomes" id="UP001162741">
    <property type="component" value="Chromosome"/>
</dbReference>
<accession>A0ABY6J3Q4</accession>
<evidence type="ECO:0000256" key="3">
    <source>
        <dbReference type="ARBA" id="ARBA00016337"/>
    </source>
</evidence>
<evidence type="ECO:0000313" key="14">
    <source>
        <dbReference type="Proteomes" id="UP001162741"/>
    </source>
</evidence>
<dbReference type="SUPFAM" id="SSF143631">
    <property type="entry name" value="ApbE-like"/>
    <property type="match status" value="1"/>
</dbReference>
<sequence>MRLNRLMFRAFLLIACLCGSLHSHSQRLVTFEGQAQGTYYIVKYLSEDTVSLQPQVTALFREIDASLSLWQPASLINRFNESERGVLMDAHMRTVVKRAQEVSRATKGAFDITVKPLVDLWGFGVIRHQRKPSADSIRYALQFTGYKLLQVKGDSLIKKKAQVQIDANGVAQGYTTDCVARLLESCGIANYLVDVGGELRAKGVNARGNSWSVGIERPSGAAARPQQALLYLAQKSIATSGNYRRFFDEGKTRYAHTIDPKTGIALHSNVISVTVVADDCITSDAFDNALMLWGPEKGLKFIRQHPELRLEAAYIFTKKKGETKEAYSPGFLEMMKK</sequence>
<feature type="chain" id="PRO_5045189693" description="FAD:protein FMN transferase" evidence="12">
    <location>
        <begin position="26"/>
        <end position="337"/>
    </location>
</feature>
<dbReference type="PIRSF" id="PIRSF006268">
    <property type="entry name" value="ApbE"/>
    <property type="match status" value="1"/>
</dbReference>
<dbReference type="Gene3D" id="3.10.520.10">
    <property type="entry name" value="ApbE-like domains"/>
    <property type="match status" value="1"/>
</dbReference>
<dbReference type="InterPro" id="IPR024932">
    <property type="entry name" value="ApbE"/>
</dbReference>
<dbReference type="RefSeq" id="WP_264281975.1">
    <property type="nucleotide sequence ID" value="NZ_CP107006.1"/>
</dbReference>
<dbReference type="InterPro" id="IPR003374">
    <property type="entry name" value="ApbE-like_sf"/>
</dbReference>
<reference evidence="13" key="1">
    <citation type="submission" date="2022-10" db="EMBL/GenBank/DDBJ databases">
        <title>Chitinophaga sp. nov., isolated from soil.</title>
        <authorList>
            <person name="Jeon C.O."/>
        </authorList>
    </citation>
    <scope>NUCLEOTIDE SEQUENCE</scope>
    <source>
        <strain evidence="13">R8</strain>
    </source>
</reference>
<dbReference type="EC" id="2.7.1.180" evidence="2 11"/>
<keyword evidence="6 11" id="KW-0479">Metal-binding</keyword>
<dbReference type="EMBL" id="CP107006">
    <property type="protein sequence ID" value="UYQ94006.1"/>
    <property type="molecule type" value="Genomic_DNA"/>
</dbReference>
<comment type="cofactor">
    <cofactor evidence="1">
        <name>Mg(2+)</name>
        <dbReference type="ChEBI" id="CHEBI:18420"/>
    </cofactor>
</comment>
<evidence type="ECO:0000256" key="5">
    <source>
        <dbReference type="ARBA" id="ARBA00022679"/>
    </source>
</evidence>
<protein>
    <recommendedName>
        <fullName evidence="3 11">FAD:protein FMN transferase</fullName>
        <ecNumber evidence="2 11">2.7.1.180</ecNumber>
    </recommendedName>
    <alternativeName>
        <fullName evidence="9 11">Flavin transferase</fullName>
    </alternativeName>
</protein>
<dbReference type="PANTHER" id="PTHR30040">
    <property type="entry name" value="THIAMINE BIOSYNTHESIS LIPOPROTEIN APBE"/>
    <property type="match status" value="1"/>
</dbReference>
<evidence type="ECO:0000256" key="1">
    <source>
        <dbReference type="ARBA" id="ARBA00001946"/>
    </source>
</evidence>
<evidence type="ECO:0000256" key="10">
    <source>
        <dbReference type="ARBA" id="ARBA00048540"/>
    </source>
</evidence>
<evidence type="ECO:0000256" key="12">
    <source>
        <dbReference type="SAM" id="SignalP"/>
    </source>
</evidence>
<keyword evidence="7 11" id="KW-0274">FAD</keyword>
<evidence type="ECO:0000256" key="9">
    <source>
        <dbReference type="ARBA" id="ARBA00031306"/>
    </source>
</evidence>
<evidence type="ECO:0000256" key="4">
    <source>
        <dbReference type="ARBA" id="ARBA00022630"/>
    </source>
</evidence>